<feature type="transmembrane region" description="Helical" evidence="6">
    <location>
        <begin position="40"/>
        <end position="59"/>
    </location>
</feature>
<evidence type="ECO:0000256" key="5">
    <source>
        <dbReference type="ARBA" id="ARBA00023136"/>
    </source>
</evidence>
<evidence type="ECO:0000256" key="6">
    <source>
        <dbReference type="SAM" id="Phobius"/>
    </source>
</evidence>
<proteinExistence type="predicted"/>
<keyword evidence="4 6" id="KW-1133">Transmembrane helix</keyword>
<feature type="transmembrane region" description="Helical" evidence="6">
    <location>
        <begin position="71"/>
        <end position="88"/>
    </location>
</feature>
<evidence type="ECO:0000256" key="4">
    <source>
        <dbReference type="ARBA" id="ARBA00022989"/>
    </source>
</evidence>
<accession>A0A1G7YFC7</accession>
<dbReference type="RefSeq" id="WP_327850948.1">
    <property type="nucleotide sequence ID" value="NZ_JARLVS010000042.1"/>
</dbReference>
<keyword evidence="2" id="KW-1003">Cell membrane</keyword>
<name>A0A1G7YFC7_ANETH</name>
<keyword evidence="3 6" id="KW-0812">Transmembrane</keyword>
<sequence>MKGKIRLALRMSIQILFLCGLNELGNLIVEVSCLPLPGNLIGMLLLFLLLMMGAVPLHWVKEGSSILLKHLSLFFIPIAVGLMNYGHLFLHQGWIFLLLILISLWIGIYTTGGISQFLIHKKEHKQEEYLQRGERRYG</sequence>
<dbReference type="AlphaFoldDB" id="A0A1G7YFC7"/>
<dbReference type="PANTHER" id="PTHR33931">
    <property type="entry name" value="HOLIN-LIKE PROTEIN CIDA-RELATED"/>
    <property type="match status" value="1"/>
</dbReference>
<keyword evidence="5 6" id="KW-0472">Membrane</keyword>
<dbReference type="PANTHER" id="PTHR33931:SF2">
    <property type="entry name" value="HOLIN-LIKE PROTEIN CIDA"/>
    <property type="match status" value="1"/>
</dbReference>
<organism evidence="7 8">
    <name type="scientific">Aneurinibacillus thermoaerophilus</name>
    <dbReference type="NCBI Taxonomy" id="143495"/>
    <lineage>
        <taxon>Bacteria</taxon>
        <taxon>Bacillati</taxon>
        <taxon>Bacillota</taxon>
        <taxon>Bacilli</taxon>
        <taxon>Bacillales</taxon>
        <taxon>Paenibacillaceae</taxon>
        <taxon>Aneurinibacillus group</taxon>
        <taxon>Aneurinibacillus</taxon>
    </lineage>
</organism>
<feature type="transmembrane region" description="Helical" evidence="6">
    <location>
        <begin position="7"/>
        <end position="28"/>
    </location>
</feature>
<feature type="transmembrane region" description="Helical" evidence="6">
    <location>
        <begin position="94"/>
        <end position="119"/>
    </location>
</feature>
<dbReference type="InterPro" id="IPR005538">
    <property type="entry name" value="LrgA/CidA"/>
</dbReference>
<dbReference type="Pfam" id="PF03788">
    <property type="entry name" value="LrgA"/>
    <property type="match status" value="1"/>
</dbReference>
<evidence type="ECO:0000256" key="1">
    <source>
        <dbReference type="ARBA" id="ARBA00004651"/>
    </source>
</evidence>
<dbReference type="GO" id="GO:0005886">
    <property type="term" value="C:plasma membrane"/>
    <property type="evidence" value="ECO:0007669"/>
    <property type="project" value="UniProtKB-SubCell"/>
</dbReference>
<dbReference type="Proteomes" id="UP000198956">
    <property type="component" value="Unassembled WGS sequence"/>
</dbReference>
<evidence type="ECO:0000256" key="3">
    <source>
        <dbReference type="ARBA" id="ARBA00022692"/>
    </source>
</evidence>
<evidence type="ECO:0000313" key="8">
    <source>
        <dbReference type="Proteomes" id="UP000198956"/>
    </source>
</evidence>
<protein>
    <submittedName>
        <fullName evidence="7">Holin-like protein</fullName>
    </submittedName>
</protein>
<comment type="subcellular location">
    <subcellularLocation>
        <location evidence="1">Cell membrane</location>
        <topology evidence="1">Multi-pass membrane protein</topology>
    </subcellularLocation>
</comment>
<evidence type="ECO:0000256" key="2">
    <source>
        <dbReference type="ARBA" id="ARBA00022475"/>
    </source>
</evidence>
<evidence type="ECO:0000313" key="7">
    <source>
        <dbReference type="EMBL" id="SDG94969.1"/>
    </source>
</evidence>
<dbReference type="EMBL" id="FNDE01000006">
    <property type="protein sequence ID" value="SDG94969.1"/>
    <property type="molecule type" value="Genomic_DNA"/>
</dbReference>
<gene>
    <name evidence="7" type="ORF">SAMN04489735_1006106</name>
</gene>
<reference evidence="7 8" key="1">
    <citation type="submission" date="2016-10" db="EMBL/GenBank/DDBJ databases">
        <authorList>
            <person name="de Groot N.N."/>
        </authorList>
    </citation>
    <scope>NUCLEOTIDE SEQUENCE [LARGE SCALE GENOMIC DNA]</scope>
    <source>
        <strain evidence="7 8">L 420-91</strain>
    </source>
</reference>